<dbReference type="GeneID" id="76203035"/>
<evidence type="ECO:0000313" key="1">
    <source>
        <dbReference type="EMBL" id="BBC80507.1"/>
    </source>
</evidence>
<gene>
    <name evidence="1" type="ORF">AcetOrient_orf03240</name>
</gene>
<dbReference type="EMBL" id="AP018515">
    <property type="protein sequence ID" value="BBC80507.1"/>
    <property type="molecule type" value="Genomic_DNA"/>
</dbReference>
<dbReference type="AlphaFoldDB" id="A0A2Z5ZKE3"/>
<sequence length="47" mass="4925">MLSVGASLGATLVGKAGCIQKWRGYHGGRRAIKQAFIPVRLGTPLTS</sequence>
<accession>A0A2Z5ZKE3</accession>
<dbReference type="Proteomes" id="UP000270034">
    <property type="component" value="Chromosome"/>
</dbReference>
<name>A0A2Z5ZKE3_9PROT</name>
<proteinExistence type="predicted"/>
<protein>
    <submittedName>
        <fullName evidence="1">Uncharacterized protein</fullName>
    </submittedName>
</protein>
<reference evidence="1 2" key="1">
    <citation type="submission" date="2018-02" db="EMBL/GenBank/DDBJ databases">
        <title>Acetobacter orientalis genome.</title>
        <authorList>
            <person name="Nakashima N."/>
            <person name="Tamura T."/>
        </authorList>
    </citation>
    <scope>NUCLEOTIDE SEQUENCE [LARGE SCALE GENOMIC DNA]</scope>
    <source>
        <strain evidence="1 2">FAN1</strain>
    </source>
</reference>
<dbReference type="RefSeq" id="WP_158319709.1">
    <property type="nucleotide sequence ID" value="NZ_BAMX01000002.1"/>
</dbReference>
<dbReference type="KEGG" id="aot:AcetOri_orf03240"/>
<evidence type="ECO:0000313" key="2">
    <source>
        <dbReference type="Proteomes" id="UP000270034"/>
    </source>
</evidence>
<organism evidence="1 2">
    <name type="scientific">Acetobacter orientalis</name>
    <dbReference type="NCBI Taxonomy" id="146474"/>
    <lineage>
        <taxon>Bacteria</taxon>
        <taxon>Pseudomonadati</taxon>
        <taxon>Pseudomonadota</taxon>
        <taxon>Alphaproteobacteria</taxon>
        <taxon>Acetobacterales</taxon>
        <taxon>Acetobacteraceae</taxon>
        <taxon>Acetobacter</taxon>
    </lineage>
</organism>